<dbReference type="Pfam" id="PF00090">
    <property type="entry name" value="TSP_1"/>
    <property type="match status" value="2"/>
</dbReference>
<proteinExistence type="predicted"/>
<dbReference type="InterPro" id="IPR036383">
    <property type="entry name" value="TSP1_rpt_sf"/>
</dbReference>
<comment type="caution">
    <text evidence="7">Lacks conserved residue(s) required for the propagation of feature annotation.</text>
</comment>
<evidence type="ECO:0000313" key="8">
    <source>
        <dbReference type="EMBL" id="CAH1788104.1"/>
    </source>
</evidence>
<dbReference type="CDD" id="cd00112">
    <property type="entry name" value="LDLa"/>
    <property type="match status" value="1"/>
</dbReference>
<dbReference type="SMART" id="SM00209">
    <property type="entry name" value="TSP1"/>
    <property type="match status" value="2"/>
</dbReference>
<dbReference type="InterPro" id="IPR036055">
    <property type="entry name" value="LDL_receptor-like_sf"/>
</dbReference>
<sequence>MAMARLVVIVAILGILSKHSDADCTGGDALSVYACTSAFYNSFGGNLTALLNCEFSCTDYESTVSCLNSLNSVECRQETPTLFNNYTIVNGMACEYEDLPEKCPNVAPVNDAPVTGGWGEWGNFSACTATCEAGISVRTRECNNPTPANGGANCTGNSTETVLCPGPDHCPIDGGLSNWTSQGCNRNDVTCSGGTETWTRTCDSPEPMYGGANCTGDTLKVTGCNGSDICLQSCTSDQITCDGGAKCLSFSQICNGFPDCADGFDESELACLSTNLLRDDAAMPATSFSKTIFLAITTLLLLLM</sequence>
<dbReference type="Gene3D" id="2.20.100.10">
    <property type="entry name" value="Thrombospondin type-1 (TSP1) repeat"/>
    <property type="match status" value="2"/>
</dbReference>
<dbReference type="EMBL" id="CAIIXF020000007">
    <property type="protein sequence ID" value="CAH1788104.1"/>
    <property type="molecule type" value="Genomic_DNA"/>
</dbReference>
<dbReference type="InterPro" id="IPR052065">
    <property type="entry name" value="Compl_asym_regulator"/>
</dbReference>
<evidence type="ECO:0000256" key="7">
    <source>
        <dbReference type="PROSITE-ProRule" id="PRU00124"/>
    </source>
</evidence>
<dbReference type="PANTHER" id="PTHR22906:SF43">
    <property type="entry name" value="PROPERDIN"/>
    <property type="match status" value="1"/>
</dbReference>
<dbReference type="Gene3D" id="4.10.400.10">
    <property type="entry name" value="Low-density Lipoprotein Receptor"/>
    <property type="match status" value="1"/>
</dbReference>
<evidence type="ECO:0000313" key="9">
    <source>
        <dbReference type="Proteomes" id="UP000749559"/>
    </source>
</evidence>
<keyword evidence="2" id="KW-0964">Secreted</keyword>
<protein>
    <submittedName>
        <fullName evidence="8">Uncharacterized protein</fullName>
    </submittedName>
</protein>
<accession>A0A8J1UHP9</accession>
<dbReference type="FunFam" id="2.20.100.10:FF:000002">
    <property type="entry name" value="Unc-5 netrin receptor C"/>
    <property type="match status" value="1"/>
</dbReference>
<keyword evidence="4" id="KW-0732">Signal</keyword>
<dbReference type="InterPro" id="IPR000884">
    <property type="entry name" value="TSP1_rpt"/>
</dbReference>
<keyword evidence="5" id="KW-0677">Repeat</keyword>
<organism evidence="8 9">
    <name type="scientific">Owenia fusiformis</name>
    <name type="common">Polychaete worm</name>
    <dbReference type="NCBI Taxonomy" id="6347"/>
    <lineage>
        <taxon>Eukaryota</taxon>
        <taxon>Metazoa</taxon>
        <taxon>Spiralia</taxon>
        <taxon>Lophotrochozoa</taxon>
        <taxon>Annelida</taxon>
        <taxon>Polychaeta</taxon>
        <taxon>Sedentaria</taxon>
        <taxon>Canalipalpata</taxon>
        <taxon>Sabellida</taxon>
        <taxon>Oweniida</taxon>
        <taxon>Oweniidae</taxon>
        <taxon>Owenia</taxon>
    </lineage>
</organism>
<dbReference type="InterPro" id="IPR002172">
    <property type="entry name" value="LDrepeatLR_classA_rpt"/>
</dbReference>
<reference evidence="8" key="1">
    <citation type="submission" date="2022-03" db="EMBL/GenBank/DDBJ databases">
        <authorList>
            <person name="Martin C."/>
        </authorList>
    </citation>
    <scope>NUCLEOTIDE SEQUENCE</scope>
</reference>
<comment type="caution">
    <text evidence="8">The sequence shown here is derived from an EMBL/GenBank/DDBJ whole genome shotgun (WGS) entry which is preliminary data.</text>
</comment>
<dbReference type="PROSITE" id="PS50068">
    <property type="entry name" value="LDLRA_2"/>
    <property type="match status" value="1"/>
</dbReference>
<evidence type="ECO:0000256" key="1">
    <source>
        <dbReference type="ARBA" id="ARBA00004613"/>
    </source>
</evidence>
<keyword evidence="6" id="KW-1015">Disulfide bond</keyword>
<dbReference type="OrthoDB" id="6051778at2759"/>
<name>A0A8J1UHP9_OWEFU</name>
<evidence type="ECO:0000256" key="5">
    <source>
        <dbReference type="ARBA" id="ARBA00022737"/>
    </source>
</evidence>
<dbReference type="PROSITE" id="PS50092">
    <property type="entry name" value="TSP1"/>
    <property type="match status" value="2"/>
</dbReference>
<dbReference type="SMART" id="SM00192">
    <property type="entry name" value="LDLa"/>
    <property type="match status" value="1"/>
</dbReference>
<dbReference type="SUPFAM" id="SSF82895">
    <property type="entry name" value="TSP-1 type 1 repeat"/>
    <property type="match status" value="2"/>
</dbReference>
<evidence type="ECO:0000256" key="6">
    <source>
        <dbReference type="ARBA" id="ARBA00023157"/>
    </source>
</evidence>
<dbReference type="PANTHER" id="PTHR22906">
    <property type="entry name" value="PROPERDIN"/>
    <property type="match status" value="1"/>
</dbReference>
<dbReference type="Proteomes" id="UP000749559">
    <property type="component" value="Unassembled WGS sequence"/>
</dbReference>
<evidence type="ECO:0000256" key="2">
    <source>
        <dbReference type="ARBA" id="ARBA00022525"/>
    </source>
</evidence>
<dbReference type="AlphaFoldDB" id="A0A8J1UHP9"/>
<dbReference type="SUPFAM" id="SSF57424">
    <property type="entry name" value="LDL receptor-like module"/>
    <property type="match status" value="1"/>
</dbReference>
<comment type="subcellular location">
    <subcellularLocation>
        <location evidence="1">Secreted</location>
    </subcellularLocation>
</comment>
<gene>
    <name evidence="8" type="ORF">OFUS_LOCUS13698</name>
</gene>
<keyword evidence="9" id="KW-1185">Reference proteome</keyword>
<evidence type="ECO:0000256" key="4">
    <source>
        <dbReference type="ARBA" id="ARBA00022729"/>
    </source>
</evidence>
<evidence type="ECO:0000256" key="3">
    <source>
        <dbReference type="ARBA" id="ARBA00022536"/>
    </source>
</evidence>
<dbReference type="PRINTS" id="PR01705">
    <property type="entry name" value="TSP1REPEAT"/>
</dbReference>
<keyword evidence="3" id="KW-0245">EGF-like domain</keyword>